<dbReference type="InterPro" id="IPR000700">
    <property type="entry name" value="PAS-assoc_C"/>
</dbReference>
<dbReference type="AlphaFoldDB" id="A0A7X0ED75"/>
<proteinExistence type="predicted"/>
<evidence type="ECO:0000256" key="3">
    <source>
        <dbReference type="ARBA" id="ARBA00022553"/>
    </source>
</evidence>
<dbReference type="SUPFAM" id="SSF47384">
    <property type="entry name" value="Homodimeric domain of signal transducing histidine kinase"/>
    <property type="match status" value="1"/>
</dbReference>
<feature type="domain" description="PAS" evidence="12">
    <location>
        <begin position="10"/>
        <end position="62"/>
    </location>
</feature>
<dbReference type="InterPro" id="IPR003661">
    <property type="entry name" value="HisK_dim/P_dom"/>
</dbReference>
<dbReference type="FunFam" id="3.30.450.20:FF:000060">
    <property type="entry name" value="Sensor protein FixL"/>
    <property type="match status" value="2"/>
</dbReference>
<dbReference type="InterPro" id="IPR036097">
    <property type="entry name" value="HisK_dim/P_sf"/>
</dbReference>
<dbReference type="EMBL" id="JACIIZ010000008">
    <property type="protein sequence ID" value="MBB6252448.1"/>
    <property type="molecule type" value="Genomic_DNA"/>
</dbReference>
<evidence type="ECO:0000259" key="12">
    <source>
        <dbReference type="PROSITE" id="PS50112"/>
    </source>
</evidence>
<dbReference type="InterPro" id="IPR005467">
    <property type="entry name" value="His_kinase_dom"/>
</dbReference>
<dbReference type="InterPro" id="IPR036890">
    <property type="entry name" value="HATPase_C_sf"/>
</dbReference>
<name>A0A7X0ED75_9PROT</name>
<keyword evidence="3" id="KW-0597">Phosphoprotein</keyword>
<dbReference type="CDD" id="cd00130">
    <property type="entry name" value="PAS"/>
    <property type="match status" value="2"/>
</dbReference>
<comment type="caution">
    <text evidence="14">The sequence shown here is derived from an EMBL/GenBank/DDBJ whole genome shotgun (WGS) entry which is preliminary data.</text>
</comment>
<evidence type="ECO:0000313" key="14">
    <source>
        <dbReference type="EMBL" id="MBB6252448.1"/>
    </source>
</evidence>
<evidence type="ECO:0000256" key="5">
    <source>
        <dbReference type="ARBA" id="ARBA00022741"/>
    </source>
</evidence>
<dbReference type="Pfam" id="PF00512">
    <property type="entry name" value="HisKA"/>
    <property type="match status" value="1"/>
</dbReference>
<dbReference type="SUPFAM" id="SSF55874">
    <property type="entry name" value="ATPase domain of HSP90 chaperone/DNA topoisomerase II/histidine kinase"/>
    <property type="match status" value="1"/>
</dbReference>
<feature type="domain" description="PAS" evidence="12">
    <location>
        <begin position="139"/>
        <end position="209"/>
    </location>
</feature>
<protein>
    <recommendedName>
        <fullName evidence="10">Sensor protein FixL</fullName>
        <ecNumber evidence="2">2.7.13.3</ecNumber>
    </recommendedName>
</protein>
<evidence type="ECO:0000259" key="13">
    <source>
        <dbReference type="PROSITE" id="PS50113"/>
    </source>
</evidence>
<dbReference type="NCBIfam" id="TIGR00229">
    <property type="entry name" value="sensory_box"/>
    <property type="match status" value="2"/>
</dbReference>
<keyword evidence="6 14" id="KW-0418">Kinase</keyword>
<dbReference type="Pfam" id="PF02518">
    <property type="entry name" value="HATPase_c"/>
    <property type="match status" value="1"/>
</dbReference>
<dbReference type="SMART" id="SM00387">
    <property type="entry name" value="HATPase_c"/>
    <property type="match status" value="1"/>
</dbReference>
<comment type="function">
    <text evidence="9">Putative oxygen sensor; modulates the activity of FixJ, a transcriptional activator of nitrogen fixation fixK gene. FixL probably acts as a kinase that phosphorylates FixJ.</text>
</comment>
<dbReference type="CDD" id="cd00082">
    <property type="entry name" value="HisKA"/>
    <property type="match status" value="1"/>
</dbReference>
<organism evidence="14 15">
    <name type="scientific">Nitrospirillum iridis</name>
    <dbReference type="NCBI Taxonomy" id="765888"/>
    <lineage>
        <taxon>Bacteria</taxon>
        <taxon>Pseudomonadati</taxon>
        <taxon>Pseudomonadota</taxon>
        <taxon>Alphaproteobacteria</taxon>
        <taxon>Rhodospirillales</taxon>
        <taxon>Azospirillaceae</taxon>
        <taxon>Nitrospirillum</taxon>
    </lineage>
</organism>
<reference evidence="14 15" key="1">
    <citation type="submission" date="2020-08" db="EMBL/GenBank/DDBJ databases">
        <title>Genomic Encyclopedia of Type Strains, Phase IV (KMG-IV): sequencing the most valuable type-strain genomes for metagenomic binning, comparative biology and taxonomic classification.</title>
        <authorList>
            <person name="Goeker M."/>
        </authorList>
    </citation>
    <scope>NUCLEOTIDE SEQUENCE [LARGE SCALE GENOMIC DNA]</scope>
    <source>
        <strain evidence="14 15">DSM 22198</strain>
    </source>
</reference>
<comment type="catalytic activity">
    <reaction evidence="1">
        <text>ATP + protein L-histidine = ADP + protein N-phospho-L-histidine.</text>
        <dbReference type="EC" id="2.7.13.3"/>
    </reaction>
</comment>
<dbReference type="RefSeq" id="WP_184801891.1">
    <property type="nucleotide sequence ID" value="NZ_JACIIZ010000008.1"/>
</dbReference>
<evidence type="ECO:0000256" key="8">
    <source>
        <dbReference type="ARBA" id="ARBA00023012"/>
    </source>
</evidence>
<dbReference type="Gene3D" id="1.10.287.130">
    <property type="match status" value="1"/>
</dbReference>
<feature type="domain" description="PAC" evidence="13">
    <location>
        <begin position="87"/>
        <end position="138"/>
    </location>
</feature>
<dbReference type="PROSITE" id="PS50113">
    <property type="entry name" value="PAC"/>
    <property type="match status" value="2"/>
</dbReference>
<dbReference type="InterPro" id="IPR004358">
    <property type="entry name" value="Sig_transdc_His_kin-like_C"/>
</dbReference>
<dbReference type="Gene3D" id="6.10.250.2580">
    <property type="match status" value="1"/>
</dbReference>
<dbReference type="Gene3D" id="3.30.565.10">
    <property type="entry name" value="Histidine kinase-like ATPase, C-terminal domain"/>
    <property type="match status" value="1"/>
</dbReference>
<dbReference type="GO" id="GO:0006355">
    <property type="term" value="P:regulation of DNA-templated transcription"/>
    <property type="evidence" value="ECO:0007669"/>
    <property type="project" value="InterPro"/>
</dbReference>
<keyword evidence="4 14" id="KW-0808">Transferase</keyword>
<dbReference type="Pfam" id="PF00989">
    <property type="entry name" value="PAS"/>
    <property type="match status" value="2"/>
</dbReference>
<dbReference type="InterPro" id="IPR013767">
    <property type="entry name" value="PAS_fold"/>
</dbReference>
<keyword evidence="7" id="KW-0067">ATP-binding</keyword>
<dbReference type="GO" id="GO:0000155">
    <property type="term" value="F:phosphorelay sensor kinase activity"/>
    <property type="evidence" value="ECO:0007669"/>
    <property type="project" value="InterPro"/>
</dbReference>
<sequence length="509" mass="55965">MPSVAEDTLLSPHFRALVDTLPDGVIVIDGQGTIQSFNPACESLFGWTAGEVIGRNIKLLMPAPYQEEHDQYLARYRATGERRIIGIGREVTGLRRDGTTFPMELSVGEAQQQDAPPAYIGIIRDISDRQAAEQALRNREARLASIIETIPDALIVIDGQGLIRSFSPAAQRLFGYAEAEVVDRNVSILMPSPYREQHDQYIARYLATGEKRIIGVGRIVSGQRRDGSVFPMELAVGAVDLEGERLFTGFVHDLSEHQAVERRLQQIQAELLHVSRVSVMGQLASALAHELNQPLTAVVNYIKASLRLLERPEGTDMPLAREAMEKASEQALRAGQIIRRLRDFIAKGGTDRRMESLDGVIEEAAALALVGARDSGVRIELRLQRQERRAVIDKIQIQQVLLNLIRNAVEAMSGRPERVLSITAASDAEGFMEVAVADTGHGLDDAVMARLFQPFVSGKERGMGVGLSISRSIIEAHGGRLWPERNERGGATFRFTLPLVSETEGTDGV</sequence>
<feature type="domain" description="PAC" evidence="13">
    <location>
        <begin position="207"/>
        <end position="266"/>
    </location>
</feature>
<dbReference type="PANTHER" id="PTHR43065">
    <property type="entry name" value="SENSOR HISTIDINE KINASE"/>
    <property type="match status" value="1"/>
</dbReference>
<evidence type="ECO:0000256" key="6">
    <source>
        <dbReference type="ARBA" id="ARBA00022777"/>
    </source>
</evidence>
<dbReference type="Proteomes" id="UP000539175">
    <property type="component" value="Unassembled WGS sequence"/>
</dbReference>
<evidence type="ECO:0000256" key="4">
    <source>
        <dbReference type="ARBA" id="ARBA00022679"/>
    </source>
</evidence>
<dbReference type="PROSITE" id="PS50112">
    <property type="entry name" value="PAS"/>
    <property type="match status" value="2"/>
</dbReference>
<dbReference type="PRINTS" id="PR00344">
    <property type="entry name" value="BCTRLSENSOR"/>
</dbReference>
<dbReference type="PANTHER" id="PTHR43065:SF42">
    <property type="entry name" value="TWO-COMPONENT SENSOR PPRA"/>
    <property type="match status" value="1"/>
</dbReference>
<dbReference type="EC" id="2.7.13.3" evidence="2"/>
<dbReference type="GO" id="GO:0005524">
    <property type="term" value="F:ATP binding"/>
    <property type="evidence" value="ECO:0007669"/>
    <property type="project" value="UniProtKB-KW"/>
</dbReference>
<dbReference type="PROSITE" id="PS50109">
    <property type="entry name" value="HIS_KIN"/>
    <property type="match status" value="1"/>
</dbReference>
<dbReference type="SMART" id="SM00388">
    <property type="entry name" value="HisKA"/>
    <property type="match status" value="1"/>
</dbReference>
<evidence type="ECO:0000313" key="15">
    <source>
        <dbReference type="Proteomes" id="UP000539175"/>
    </source>
</evidence>
<dbReference type="InterPro" id="IPR003594">
    <property type="entry name" value="HATPase_dom"/>
</dbReference>
<dbReference type="FunFam" id="1.10.287.130:FF:000055">
    <property type="entry name" value="Two-component sensor histidine kinase"/>
    <property type="match status" value="1"/>
</dbReference>
<dbReference type="SUPFAM" id="SSF55785">
    <property type="entry name" value="PYP-like sensor domain (PAS domain)"/>
    <property type="match status" value="2"/>
</dbReference>
<accession>A0A7X0ED75</accession>
<dbReference type="Gene3D" id="3.30.450.20">
    <property type="entry name" value="PAS domain"/>
    <property type="match status" value="2"/>
</dbReference>
<evidence type="ECO:0000256" key="10">
    <source>
        <dbReference type="ARBA" id="ARBA00070616"/>
    </source>
</evidence>
<dbReference type="InterPro" id="IPR035965">
    <property type="entry name" value="PAS-like_dom_sf"/>
</dbReference>
<dbReference type="InterPro" id="IPR000014">
    <property type="entry name" value="PAS"/>
</dbReference>
<keyword evidence="15" id="KW-1185">Reference proteome</keyword>
<gene>
    <name evidence="14" type="ORF">FHS74_003008</name>
</gene>
<keyword evidence="8" id="KW-0902">Two-component regulatory system</keyword>
<evidence type="ECO:0000256" key="2">
    <source>
        <dbReference type="ARBA" id="ARBA00012438"/>
    </source>
</evidence>
<feature type="domain" description="Histidine kinase" evidence="11">
    <location>
        <begin position="286"/>
        <end position="501"/>
    </location>
</feature>
<dbReference type="SMART" id="SM00091">
    <property type="entry name" value="PAS"/>
    <property type="match status" value="2"/>
</dbReference>
<evidence type="ECO:0000256" key="9">
    <source>
        <dbReference type="ARBA" id="ARBA00059827"/>
    </source>
</evidence>
<keyword evidence="5" id="KW-0547">Nucleotide-binding</keyword>
<evidence type="ECO:0000256" key="7">
    <source>
        <dbReference type="ARBA" id="ARBA00022840"/>
    </source>
</evidence>
<evidence type="ECO:0000256" key="1">
    <source>
        <dbReference type="ARBA" id="ARBA00000085"/>
    </source>
</evidence>
<evidence type="ECO:0000259" key="11">
    <source>
        <dbReference type="PROSITE" id="PS50109"/>
    </source>
</evidence>